<dbReference type="EMBL" id="SLUN01000003">
    <property type="protein sequence ID" value="TCL75268.1"/>
    <property type="molecule type" value="Genomic_DNA"/>
</dbReference>
<dbReference type="InterPro" id="IPR012836">
    <property type="entry name" value="FlgF"/>
</dbReference>
<accession>A0A4R1S7F8</accession>
<dbReference type="InterPro" id="IPR010930">
    <property type="entry name" value="Flg_bb/hook_C_dom"/>
</dbReference>
<evidence type="ECO:0000313" key="6">
    <source>
        <dbReference type="EMBL" id="TCL75268.1"/>
    </source>
</evidence>
<comment type="subcellular location">
    <subcellularLocation>
        <location evidence="2">Bacterial flagellum basal body</location>
    </subcellularLocation>
</comment>
<feature type="domain" description="Flagellar hook protein FlgE/F/G-like D1" evidence="5">
    <location>
        <begin position="91"/>
        <end position="151"/>
    </location>
</feature>
<dbReference type="Pfam" id="PF06429">
    <property type="entry name" value="Flg_bbr_C"/>
    <property type="match status" value="1"/>
</dbReference>
<feature type="domain" description="Flagellar basal-body/hook protein C-terminal" evidence="4">
    <location>
        <begin position="193"/>
        <end position="237"/>
    </location>
</feature>
<dbReference type="NCBIfam" id="TIGR03506">
    <property type="entry name" value="FlgEFG_subfam"/>
    <property type="match status" value="1"/>
</dbReference>
<keyword evidence="6" id="KW-0969">Cilium</keyword>
<organism evidence="6 7">
    <name type="scientific">Hydrogenispora ethanolica</name>
    <dbReference type="NCBI Taxonomy" id="1082276"/>
    <lineage>
        <taxon>Bacteria</taxon>
        <taxon>Bacillati</taxon>
        <taxon>Bacillota</taxon>
        <taxon>Hydrogenispora</taxon>
    </lineage>
</organism>
<evidence type="ECO:0000313" key="7">
    <source>
        <dbReference type="Proteomes" id="UP000295008"/>
    </source>
</evidence>
<evidence type="ECO:0000259" key="4">
    <source>
        <dbReference type="Pfam" id="PF06429"/>
    </source>
</evidence>
<keyword evidence="7" id="KW-1185">Reference proteome</keyword>
<evidence type="ECO:0000259" key="5">
    <source>
        <dbReference type="Pfam" id="PF22692"/>
    </source>
</evidence>
<evidence type="ECO:0000256" key="2">
    <source>
        <dbReference type="RuleBase" id="RU362116"/>
    </source>
</evidence>
<dbReference type="Pfam" id="PF00460">
    <property type="entry name" value="Flg_bb_rod"/>
    <property type="match status" value="1"/>
</dbReference>
<dbReference type="InterPro" id="IPR037925">
    <property type="entry name" value="FlgE/F/G-like"/>
</dbReference>
<comment type="similarity">
    <text evidence="1 2">Belongs to the flagella basal body rod proteins family.</text>
</comment>
<protein>
    <submittedName>
        <fullName evidence="6">Flagellar basal-body rod protein FlgG</fullName>
    </submittedName>
</protein>
<dbReference type="PANTHER" id="PTHR30435:SF19">
    <property type="entry name" value="FLAGELLAR BASAL-BODY ROD PROTEIN FLGG"/>
    <property type="match status" value="1"/>
</dbReference>
<keyword evidence="6" id="KW-0282">Flagellum</keyword>
<dbReference type="PANTHER" id="PTHR30435">
    <property type="entry name" value="FLAGELLAR PROTEIN"/>
    <property type="match status" value="1"/>
</dbReference>
<reference evidence="6 7" key="1">
    <citation type="submission" date="2019-03" db="EMBL/GenBank/DDBJ databases">
        <title>Genomic Encyclopedia of Type Strains, Phase IV (KMG-IV): sequencing the most valuable type-strain genomes for metagenomic binning, comparative biology and taxonomic classification.</title>
        <authorList>
            <person name="Goeker M."/>
        </authorList>
    </citation>
    <scope>NUCLEOTIDE SEQUENCE [LARGE SCALE GENOMIC DNA]</scope>
    <source>
        <strain evidence="6 7">LX-B</strain>
    </source>
</reference>
<dbReference type="SUPFAM" id="SSF117143">
    <property type="entry name" value="Flagellar hook protein flgE"/>
    <property type="match status" value="1"/>
</dbReference>
<evidence type="ECO:0000256" key="1">
    <source>
        <dbReference type="ARBA" id="ARBA00009677"/>
    </source>
</evidence>
<sequence length="241" mass="25590">MIRGLYTAATGMVAEQARQDTAANNLANVNTVGFKRDNLTEISFQEQLIRAYSKGGNTPIGGLGMGVDLNGTYTDYSLGNLIQTDNPTDLAITGDGLLAFERNGQVRYTRAGNLTLNQEQVLVTQNGDPVLGENGPIRLAGSFTVAPDGAIIQNGQVVDRLRLAATAGMVKQGDSYVNGNGAQETPAENVRIVQGALEGSNVNSVREMITMINVTRSYDANQRAIVAQDETLGKAVNELAK</sequence>
<evidence type="ECO:0000259" key="3">
    <source>
        <dbReference type="Pfam" id="PF00460"/>
    </source>
</evidence>
<feature type="domain" description="Flagellar basal body rod protein N-terminal" evidence="3">
    <location>
        <begin position="5"/>
        <end position="35"/>
    </location>
</feature>
<dbReference type="Proteomes" id="UP000295008">
    <property type="component" value="Unassembled WGS sequence"/>
</dbReference>
<dbReference type="NCBIfam" id="TIGR02490">
    <property type="entry name" value="flgF"/>
    <property type="match status" value="1"/>
</dbReference>
<comment type="caution">
    <text evidence="6">The sequence shown here is derived from an EMBL/GenBank/DDBJ whole genome shotgun (WGS) entry which is preliminary data.</text>
</comment>
<keyword evidence="6" id="KW-0966">Cell projection</keyword>
<dbReference type="RefSeq" id="WP_165907780.1">
    <property type="nucleotide sequence ID" value="NZ_SLUN01000003.1"/>
</dbReference>
<dbReference type="InterPro" id="IPR020013">
    <property type="entry name" value="Flagellar_FlgE/F/G"/>
</dbReference>
<dbReference type="GO" id="GO:0030694">
    <property type="term" value="C:bacterial-type flagellum basal body, rod"/>
    <property type="evidence" value="ECO:0007669"/>
    <property type="project" value="InterPro"/>
</dbReference>
<keyword evidence="2" id="KW-0975">Bacterial flagellum</keyword>
<dbReference type="GO" id="GO:0071978">
    <property type="term" value="P:bacterial-type flagellum-dependent swarming motility"/>
    <property type="evidence" value="ECO:0007669"/>
    <property type="project" value="TreeGrafter"/>
</dbReference>
<gene>
    <name evidence="6" type="ORF">EDC14_1003200</name>
</gene>
<dbReference type="InterPro" id="IPR053967">
    <property type="entry name" value="LlgE_F_G-like_D1"/>
</dbReference>
<dbReference type="InterPro" id="IPR001444">
    <property type="entry name" value="Flag_bb_rod_N"/>
</dbReference>
<name>A0A4R1S7F8_HYDET</name>
<dbReference type="InterPro" id="IPR019776">
    <property type="entry name" value="Flagellar_basal_body_rod_CS"/>
</dbReference>
<dbReference type="Pfam" id="PF22692">
    <property type="entry name" value="LlgE_F_G_D1"/>
    <property type="match status" value="1"/>
</dbReference>
<dbReference type="PROSITE" id="PS00588">
    <property type="entry name" value="FLAGELLA_BB_ROD"/>
    <property type="match status" value="1"/>
</dbReference>
<dbReference type="AlphaFoldDB" id="A0A4R1S7F8"/>
<proteinExistence type="inferred from homology"/>